<feature type="compositionally biased region" description="Acidic residues" evidence="1">
    <location>
        <begin position="172"/>
        <end position="181"/>
    </location>
</feature>
<keyword evidence="3" id="KW-1185">Reference proteome</keyword>
<dbReference type="EMBL" id="JABANO010014654">
    <property type="protein sequence ID" value="KAF4738183.1"/>
    <property type="molecule type" value="Genomic_DNA"/>
</dbReference>
<feature type="compositionally biased region" description="Basic and acidic residues" evidence="1">
    <location>
        <begin position="218"/>
        <end position="229"/>
    </location>
</feature>
<feature type="compositionally biased region" description="Acidic residues" evidence="1">
    <location>
        <begin position="126"/>
        <end position="165"/>
    </location>
</feature>
<name>A0A7J6SZB6_PEROL</name>
<evidence type="ECO:0000256" key="1">
    <source>
        <dbReference type="SAM" id="MobiDB-lite"/>
    </source>
</evidence>
<feature type="non-terminal residue" evidence="2">
    <location>
        <position position="1"/>
    </location>
</feature>
<feature type="region of interest" description="Disordered" evidence="1">
    <location>
        <begin position="48"/>
        <end position="190"/>
    </location>
</feature>
<gene>
    <name evidence="2" type="ORF">FOZ63_016755</name>
</gene>
<comment type="caution">
    <text evidence="2">The sequence shown here is derived from an EMBL/GenBank/DDBJ whole genome shotgun (WGS) entry which is preliminary data.</text>
</comment>
<feature type="non-terminal residue" evidence="2">
    <location>
        <position position="245"/>
    </location>
</feature>
<protein>
    <submittedName>
        <fullName evidence="2">Uncharacterized protein</fullName>
    </submittedName>
</protein>
<accession>A0A7J6SZB6</accession>
<reference evidence="2 3" key="1">
    <citation type="submission" date="2020-04" db="EMBL/GenBank/DDBJ databases">
        <title>Perkinsus olseni comparative genomics.</title>
        <authorList>
            <person name="Bogema D.R."/>
        </authorList>
    </citation>
    <scope>NUCLEOTIDE SEQUENCE [LARGE SCALE GENOMIC DNA]</scope>
    <source>
        <strain evidence="2 3">ATCC PRA-207</strain>
    </source>
</reference>
<dbReference type="AlphaFoldDB" id="A0A7J6SZB6"/>
<evidence type="ECO:0000313" key="3">
    <source>
        <dbReference type="Proteomes" id="UP000553632"/>
    </source>
</evidence>
<dbReference type="Proteomes" id="UP000553632">
    <property type="component" value="Unassembled WGS sequence"/>
</dbReference>
<dbReference type="OMA" id="GLEENWA"/>
<evidence type="ECO:0000313" key="2">
    <source>
        <dbReference type="EMBL" id="KAF4738183.1"/>
    </source>
</evidence>
<organism evidence="2 3">
    <name type="scientific">Perkinsus olseni</name>
    <name type="common">Perkinsus atlanticus</name>
    <dbReference type="NCBI Taxonomy" id="32597"/>
    <lineage>
        <taxon>Eukaryota</taxon>
        <taxon>Sar</taxon>
        <taxon>Alveolata</taxon>
        <taxon>Perkinsozoa</taxon>
        <taxon>Perkinsea</taxon>
        <taxon>Perkinsida</taxon>
        <taxon>Perkinsidae</taxon>
        <taxon>Perkinsus</taxon>
    </lineage>
</organism>
<feature type="compositionally biased region" description="Acidic residues" evidence="1">
    <location>
        <begin position="74"/>
        <end position="115"/>
    </location>
</feature>
<proteinExistence type="predicted"/>
<feature type="region of interest" description="Disordered" evidence="1">
    <location>
        <begin position="213"/>
        <end position="245"/>
    </location>
</feature>
<feature type="compositionally biased region" description="Basic and acidic residues" evidence="1">
    <location>
        <begin position="116"/>
        <end position="125"/>
    </location>
</feature>
<sequence>DPKVVGETGAGGESLSFDCLQGYIPSPITEADSGVGEECVAKAVEGVEVSRGSLDSGEEAEMVAAADESSVREEGDEESEVDSEEDSQEGDREDEDQSDGEDEDEYDDDDEEEKGDSEAGEHQVEGEDADTLEGLEENWAEDKEENEDDSERAEDDDDGEWVEEDVVGRAEGDEEEAEDGVEDGRAEGRGVVVLGGEHDEEGEDLNTVVLPEGYQAGGREDTDPLHVTDVDGMAPEDSTQGGRER</sequence>